<accession>A0A229RAC4</accession>
<dbReference type="Proteomes" id="UP000215563">
    <property type="component" value="Unassembled WGS sequence"/>
</dbReference>
<keyword evidence="2" id="KW-1185">Reference proteome</keyword>
<name>A0A229RAC4_AMYAL</name>
<evidence type="ECO:0000313" key="1">
    <source>
        <dbReference type="EMBL" id="OXM43429.1"/>
    </source>
</evidence>
<evidence type="ECO:0000313" key="2">
    <source>
        <dbReference type="Proteomes" id="UP000215563"/>
    </source>
</evidence>
<reference evidence="1 2" key="1">
    <citation type="submission" date="2017-07" db="EMBL/GenBank/DDBJ databases">
        <title>Amycolatopsis alba DSM 44262 Genome sequencing and assembly.</title>
        <authorList>
            <person name="Kaur N."/>
            <person name="Mayilraj S."/>
        </authorList>
    </citation>
    <scope>NUCLEOTIDE SEQUENCE [LARGE SCALE GENOMIC DNA]</scope>
    <source>
        <strain evidence="1 2">DSM 44262</strain>
    </source>
</reference>
<dbReference type="AlphaFoldDB" id="A0A229RAC4"/>
<dbReference type="RefSeq" id="WP_020636262.1">
    <property type="nucleotide sequence ID" value="NZ_KB913032.1"/>
</dbReference>
<sequence length="128" mass="13636">MTESMRDKENEFVRHEAGNAIGEYEALTAAGVADPIARQQATIGSPLTYDGRTVAEHAISRYTHLLDQPIGRDDAREHAAAATSGALTDFHDHDVTAGAYIDEELLSDLEDPLIPGADEELGGGLSCS</sequence>
<proteinExistence type="predicted"/>
<organism evidence="1 2">
    <name type="scientific">Amycolatopsis alba DSM 44262</name>
    <dbReference type="NCBI Taxonomy" id="1125972"/>
    <lineage>
        <taxon>Bacteria</taxon>
        <taxon>Bacillati</taxon>
        <taxon>Actinomycetota</taxon>
        <taxon>Actinomycetes</taxon>
        <taxon>Pseudonocardiales</taxon>
        <taxon>Pseudonocardiaceae</taxon>
        <taxon>Amycolatopsis</taxon>
    </lineage>
</organism>
<dbReference type="EMBL" id="NMQU01000148">
    <property type="protein sequence ID" value="OXM43429.1"/>
    <property type="molecule type" value="Genomic_DNA"/>
</dbReference>
<protein>
    <submittedName>
        <fullName evidence="1">Uncharacterized protein</fullName>
    </submittedName>
</protein>
<comment type="caution">
    <text evidence="1">The sequence shown here is derived from an EMBL/GenBank/DDBJ whole genome shotgun (WGS) entry which is preliminary data.</text>
</comment>
<dbReference type="OrthoDB" id="9955921at2"/>
<gene>
    <name evidence="1" type="ORF">CFP75_38290</name>
</gene>